<comment type="caution">
    <text evidence="7">The sequence shown here is derived from an EMBL/GenBank/DDBJ whole genome shotgun (WGS) entry which is preliminary data.</text>
</comment>
<keyword evidence="4" id="KW-0547">Nucleotide-binding</keyword>
<dbReference type="GO" id="GO:0004017">
    <property type="term" value="F:AMP kinase activity"/>
    <property type="evidence" value="ECO:0007669"/>
    <property type="project" value="InterPro"/>
</dbReference>
<reference evidence="7 8" key="1">
    <citation type="journal article" date="2016" name="ISME J.">
        <title>Chasing the elusive Euryarchaeota class WSA2: genomes reveal a uniquely fastidious methyl-reducing methanogen.</title>
        <authorList>
            <person name="Nobu M.K."/>
            <person name="Narihiro T."/>
            <person name="Kuroda K."/>
            <person name="Mei R."/>
            <person name="Liu W.T."/>
        </authorList>
    </citation>
    <scope>NUCLEOTIDE SEQUENCE [LARGE SCALE GENOMIC DNA]</scope>
    <source>
        <strain evidence="7">U1lsi0528_Bin089</strain>
    </source>
</reference>
<gene>
    <name evidence="7" type="ORF">AMQ74_01283</name>
</gene>
<dbReference type="SUPFAM" id="SSF52540">
    <property type="entry name" value="P-loop containing nucleoside triphosphate hydrolases"/>
    <property type="match status" value="1"/>
</dbReference>
<protein>
    <submittedName>
        <fullName evidence="7">Putative kinase</fullName>
    </submittedName>
</protein>
<dbReference type="InterPro" id="IPR020618">
    <property type="entry name" value="Adenyl_kinase_AK6"/>
</dbReference>
<dbReference type="Pfam" id="PF13238">
    <property type="entry name" value="AAA_18"/>
    <property type="match status" value="1"/>
</dbReference>
<dbReference type="GO" id="GO:0016887">
    <property type="term" value="F:ATP hydrolysis activity"/>
    <property type="evidence" value="ECO:0007669"/>
    <property type="project" value="InterPro"/>
</dbReference>
<evidence type="ECO:0000256" key="3">
    <source>
        <dbReference type="ARBA" id="ARBA00022679"/>
    </source>
</evidence>
<organism evidence="7 8">
    <name type="scientific">Candidatus Methanofastidiosum methylothiophilum</name>
    <dbReference type="NCBI Taxonomy" id="1705564"/>
    <lineage>
        <taxon>Archaea</taxon>
        <taxon>Methanobacteriati</taxon>
        <taxon>Methanobacteriota</taxon>
        <taxon>Stenosarchaea group</taxon>
        <taxon>Candidatus Methanofastidiosia</taxon>
        <taxon>Candidatus Methanofastidiosales</taxon>
        <taxon>Candidatus Methanofastidiosaceae</taxon>
        <taxon>Candidatus Methanofastidiosum</taxon>
    </lineage>
</organism>
<dbReference type="GO" id="GO:0005524">
    <property type="term" value="F:ATP binding"/>
    <property type="evidence" value="ECO:0007669"/>
    <property type="project" value="UniProtKB-KW"/>
</dbReference>
<dbReference type="InterPro" id="IPR027417">
    <property type="entry name" value="P-loop_NTPase"/>
</dbReference>
<keyword evidence="1" id="KW-0690">Ribosome biogenesis</keyword>
<evidence type="ECO:0000256" key="5">
    <source>
        <dbReference type="ARBA" id="ARBA00022777"/>
    </source>
</evidence>
<dbReference type="Proteomes" id="UP000075578">
    <property type="component" value="Unassembled WGS sequence"/>
</dbReference>
<evidence type="ECO:0000256" key="4">
    <source>
        <dbReference type="ARBA" id="ARBA00022741"/>
    </source>
</evidence>
<evidence type="ECO:0000256" key="2">
    <source>
        <dbReference type="ARBA" id="ARBA00022552"/>
    </source>
</evidence>
<dbReference type="Gene3D" id="3.40.50.300">
    <property type="entry name" value="P-loop containing nucleotide triphosphate hydrolases"/>
    <property type="match status" value="1"/>
</dbReference>
<dbReference type="PANTHER" id="PTHR12595:SF0">
    <property type="entry name" value="ADENYLATE KINASE ISOENZYME 6"/>
    <property type="match status" value="1"/>
</dbReference>
<evidence type="ECO:0000313" key="8">
    <source>
        <dbReference type="Proteomes" id="UP000075578"/>
    </source>
</evidence>
<keyword evidence="5 7" id="KW-0418">Kinase</keyword>
<evidence type="ECO:0000256" key="6">
    <source>
        <dbReference type="ARBA" id="ARBA00022840"/>
    </source>
</evidence>
<dbReference type="PANTHER" id="PTHR12595">
    <property type="entry name" value="POS9-ACTIVATING FACTOR FAP7-RELATED"/>
    <property type="match status" value="1"/>
</dbReference>
<keyword evidence="6" id="KW-0067">ATP-binding</keyword>
<dbReference type="GO" id="GO:0006364">
    <property type="term" value="P:rRNA processing"/>
    <property type="evidence" value="ECO:0007669"/>
    <property type="project" value="UniProtKB-KW"/>
</dbReference>
<evidence type="ECO:0000256" key="1">
    <source>
        <dbReference type="ARBA" id="ARBA00022517"/>
    </source>
</evidence>
<evidence type="ECO:0000313" key="7">
    <source>
        <dbReference type="EMBL" id="KYC50269.1"/>
    </source>
</evidence>
<dbReference type="EMBL" id="LNGD01000084">
    <property type="protein sequence ID" value="KYC50269.1"/>
    <property type="molecule type" value="Genomic_DNA"/>
</dbReference>
<keyword evidence="2" id="KW-0698">rRNA processing</keyword>
<keyword evidence="3" id="KW-0808">Transferase</keyword>
<sequence length="173" mass="19663">MRILITGVPGTGKTCISKKVAETLNLAYLNIGEFARDNFDFPIEENEIIIDEEAVENKLVGIDNLVIDSHIPFKADIAIVLRCNPKILLERLKLRGYSKEKINDNLLSEILDYEIYATKELFDDKDIFEVISEDVNETIQQVLKIISGQGISLHKGNHYNFLTDDNILLIENL</sequence>
<dbReference type="AlphaFoldDB" id="A0A150IZ58"/>
<accession>A0A150IZ58</accession>
<proteinExistence type="predicted"/>
<name>A0A150IZ58_9EURY</name>